<dbReference type="EMBL" id="PQIB02000004">
    <property type="protein sequence ID" value="RLN23015.1"/>
    <property type="molecule type" value="Genomic_DNA"/>
</dbReference>
<feature type="domain" description="C3H1-type" evidence="2">
    <location>
        <begin position="99"/>
        <end position="127"/>
    </location>
</feature>
<dbReference type="PANTHER" id="PTHR28110:SF1">
    <property type="entry name" value="TRANSMEMBRANE PROTEIN"/>
    <property type="match status" value="1"/>
</dbReference>
<dbReference type="InterPro" id="IPR000571">
    <property type="entry name" value="Znf_CCCH"/>
</dbReference>
<evidence type="ECO:0000313" key="3">
    <source>
        <dbReference type="EMBL" id="RLN23015.1"/>
    </source>
</evidence>
<dbReference type="Gene3D" id="3.30.1370.210">
    <property type="match status" value="2"/>
</dbReference>
<evidence type="ECO:0000256" key="1">
    <source>
        <dbReference type="PROSITE-ProRule" id="PRU00723"/>
    </source>
</evidence>
<dbReference type="AlphaFoldDB" id="A0A3L6SLG8"/>
<comment type="caution">
    <text evidence="3">The sequence shown here is derived from an EMBL/GenBank/DDBJ whole genome shotgun (WGS) entry which is preliminary data.</text>
</comment>
<name>A0A3L6SLG8_PANMI</name>
<evidence type="ECO:0000259" key="2">
    <source>
        <dbReference type="PROSITE" id="PS50103"/>
    </source>
</evidence>
<dbReference type="GO" id="GO:0008270">
    <property type="term" value="F:zinc ion binding"/>
    <property type="evidence" value="ECO:0007669"/>
    <property type="project" value="UniProtKB-KW"/>
</dbReference>
<dbReference type="PROSITE" id="PS50103">
    <property type="entry name" value="ZF_C3H1"/>
    <property type="match status" value="3"/>
</dbReference>
<reference evidence="4" key="1">
    <citation type="journal article" date="2019" name="Nat. Commun.">
        <title>The genome of broomcorn millet.</title>
        <authorList>
            <person name="Zou C."/>
            <person name="Miki D."/>
            <person name="Li D."/>
            <person name="Tang Q."/>
            <person name="Xiao L."/>
            <person name="Rajput S."/>
            <person name="Deng P."/>
            <person name="Jia W."/>
            <person name="Huang R."/>
            <person name="Zhang M."/>
            <person name="Sun Y."/>
            <person name="Hu J."/>
            <person name="Fu X."/>
            <person name="Schnable P.S."/>
            <person name="Li F."/>
            <person name="Zhang H."/>
            <person name="Feng B."/>
            <person name="Zhu X."/>
            <person name="Liu R."/>
            <person name="Schnable J.C."/>
            <person name="Zhu J.-K."/>
            <person name="Zhang H."/>
        </authorList>
    </citation>
    <scope>NUCLEOTIDE SEQUENCE [LARGE SCALE GENOMIC DNA]</scope>
</reference>
<dbReference type="GO" id="GO:0005737">
    <property type="term" value="C:cytoplasm"/>
    <property type="evidence" value="ECO:0007669"/>
    <property type="project" value="TreeGrafter"/>
</dbReference>
<keyword evidence="4" id="KW-1185">Reference proteome</keyword>
<evidence type="ECO:0000313" key="4">
    <source>
        <dbReference type="Proteomes" id="UP000275267"/>
    </source>
</evidence>
<keyword evidence="1" id="KW-0479">Metal-binding</keyword>
<dbReference type="OrthoDB" id="411372at2759"/>
<dbReference type="InterPro" id="IPR054429">
    <property type="entry name" value="Znf-CCCH_Muscleblind-like"/>
</dbReference>
<dbReference type="STRING" id="4540.A0A3L6SLG8"/>
<proteinExistence type="predicted"/>
<dbReference type="PANTHER" id="PTHR28110">
    <property type="entry name" value="TRANSMEMBRANE PROTEIN"/>
    <property type="match status" value="1"/>
</dbReference>
<protein>
    <submittedName>
        <fullName evidence="3">Uncharacterized protein C57A10.07-like</fullName>
    </submittedName>
</protein>
<gene>
    <name evidence="3" type="ORF">C2845_PM07G14660</name>
</gene>
<feature type="domain" description="C3H1-type" evidence="2">
    <location>
        <begin position="203"/>
        <end position="229"/>
    </location>
</feature>
<sequence>MAACVDALLAGSPRTPWSARVHALLRAPTQASILVSREARSVDQNYCWILGLSRARLLMLSASVHLLCSRSDLECRYAHPHYPVIVDRQLLRSIGVEDPKVKMICRDFTCGKCLRSANECRFLHHSSAEDCAIVCQDFLRGRCDRKSCSYSHVVAQPVPPMGHIPIQYPDVYSQLYVPPPPPPLGVPMMGPHPSPPRPYADNKNTMEVCMDFLKNVCNRESCRFAHPDAHTGSECPALRCCYCCAATAAAAAPFCFCCQRAAALAVVLLRYVVVSDQPSSVGIKGFPSPAPSDHCPGLSMPVTSASNADEAELLLFSGGETRKYAGPRSEAQSYWAIAESKGWFGNDESVRSRALAEEHARDSFGNLLFSVCRFRELTGRYPEKITVVSYDFKEERFAQLHRTALLFLEGRFFLSGTPATPAAREAAMKGEAAVRSQFLEDPYGCLGSLSMRRSSRGIHS</sequence>
<keyword evidence="1" id="KW-0863">Zinc-finger</keyword>
<dbReference type="Proteomes" id="UP000275267">
    <property type="component" value="Unassembled WGS sequence"/>
</dbReference>
<organism evidence="3 4">
    <name type="scientific">Panicum miliaceum</name>
    <name type="common">Proso millet</name>
    <name type="synonym">Broomcorn millet</name>
    <dbReference type="NCBI Taxonomy" id="4540"/>
    <lineage>
        <taxon>Eukaryota</taxon>
        <taxon>Viridiplantae</taxon>
        <taxon>Streptophyta</taxon>
        <taxon>Embryophyta</taxon>
        <taxon>Tracheophyta</taxon>
        <taxon>Spermatophyta</taxon>
        <taxon>Magnoliopsida</taxon>
        <taxon>Liliopsida</taxon>
        <taxon>Poales</taxon>
        <taxon>Poaceae</taxon>
        <taxon>PACMAD clade</taxon>
        <taxon>Panicoideae</taxon>
        <taxon>Panicodae</taxon>
        <taxon>Paniceae</taxon>
        <taxon>Panicinae</taxon>
        <taxon>Panicum</taxon>
        <taxon>Panicum sect. Panicum</taxon>
    </lineage>
</organism>
<feature type="domain" description="C3H1-type" evidence="2">
    <location>
        <begin position="134"/>
        <end position="155"/>
    </location>
</feature>
<dbReference type="SMART" id="SM00356">
    <property type="entry name" value="ZnF_C3H1"/>
    <property type="match status" value="3"/>
</dbReference>
<dbReference type="Pfam" id="PF22628">
    <property type="entry name" value="zf-CCCH_10"/>
    <property type="match status" value="2"/>
</dbReference>
<dbReference type="InterPro" id="IPR055323">
    <property type="entry name" value="C57A10.07/YOR238W"/>
</dbReference>
<accession>A0A3L6SLG8</accession>
<feature type="zinc finger region" description="C3H1-type" evidence="1">
    <location>
        <begin position="203"/>
        <end position="229"/>
    </location>
</feature>
<feature type="zinc finger region" description="C3H1-type" evidence="1">
    <location>
        <begin position="99"/>
        <end position="127"/>
    </location>
</feature>
<keyword evidence="1" id="KW-0862">Zinc</keyword>
<feature type="zinc finger region" description="C3H1-type" evidence="1">
    <location>
        <begin position="134"/>
        <end position="155"/>
    </location>
</feature>